<accession>A0A1I6GXT8</accession>
<evidence type="ECO:0000256" key="1">
    <source>
        <dbReference type="SAM" id="SignalP"/>
    </source>
</evidence>
<keyword evidence="1" id="KW-0732">Signal</keyword>
<dbReference type="STRING" id="390270.SAMN04488005_2316"/>
<dbReference type="OrthoDB" id="7849790at2"/>
<dbReference type="EMBL" id="FOYP01000001">
    <property type="protein sequence ID" value="SFR47012.1"/>
    <property type="molecule type" value="Genomic_DNA"/>
</dbReference>
<sequence>MRAAVLPVLIGCLAQPGYAQAEAGIDTMMSLCIPISATGTSIRAGLTESGWTAQTPQSGLQARRDLIGSQMWSFFSDATPSQRLELVDDVVIAVGASMVDPNFAEIYTHEGEVVLILSQGPNISCLWVGPEDEAFDARVAAIGGFPMGVPESTTTTAALTQTVEAGGSDWTRIENYARIDASDRTGPYPAAARLDRSPAQ</sequence>
<protein>
    <submittedName>
        <fullName evidence="2">Uncharacterized protein</fullName>
    </submittedName>
</protein>
<dbReference type="RefSeq" id="WP_090200034.1">
    <property type="nucleotide sequence ID" value="NZ_FOYP01000001.1"/>
</dbReference>
<keyword evidence="3" id="KW-1185">Reference proteome</keyword>
<evidence type="ECO:0000313" key="2">
    <source>
        <dbReference type="EMBL" id="SFR47012.1"/>
    </source>
</evidence>
<dbReference type="AlphaFoldDB" id="A0A1I6GXT8"/>
<evidence type="ECO:0000313" key="3">
    <source>
        <dbReference type="Proteomes" id="UP000199478"/>
    </source>
</evidence>
<feature type="chain" id="PRO_5011470748" evidence="1">
    <location>
        <begin position="22"/>
        <end position="200"/>
    </location>
</feature>
<proteinExistence type="predicted"/>
<name>A0A1I6GXT8_9RHOB</name>
<organism evidence="2 3">
    <name type="scientific">Yoonia tamlensis</name>
    <dbReference type="NCBI Taxonomy" id="390270"/>
    <lineage>
        <taxon>Bacteria</taxon>
        <taxon>Pseudomonadati</taxon>
        <taxon>Pseudomonadota</taxon>
        <taxon>Alphaproteobacteria</taxon>
        <taxon>Rhodobacterales</taxon>
        <taxon>Paracoccaceae</taxon>
        <taxon>Yoonia</taxon>
    </lineage>
</organism>
<dbReference type="Proteomes" id="UP000199478">
    <property type="component" value="Unassembled WGS sequence"/>
</dbReference>
<feature type="signal peptide" evidence="1">
    <location>
        <begin position="1"/>
        <end position="21"/>
    </location>
</feature>
<gene>
    <name evidence="2" type="ORF">SAMN04488005_2316</name>
</gene>
<reference evidence="3" key="1">
    <citation type="submission" date="2016-10" db="EMBL/GenBank/DDBJ databases">
        <authorList>
            <person name="Varghese N."/>
            <person name="Submissions S."/>
        </authorList>
    </citation>
    <scope>NUCLEOTIDE SEQUENCE [LARGE SCALE GENOMIC DNA]</scope>
    <source>
        <strain evidence="3">DSM 26879</strain>
    </source>
</reference>